<dbReference type="STRING" id="1314781.A0A165DQ36"/>
<comment type="pathway">
    <text evidence="2">Secondary metabolite biosynthesis.</text>
</comment>
<protein>
    <submittedName>
        <fullName evidence="12">Cytochrome P450</fullName>
    </submittedName>
</protein>
<keyword evidence="11" id="KW-0472">Membrane</keyword>
<dbReference type="InterPro" id="IPR017972">
    <property type="entry name" value="Cyt_P450_CS"/>
</dbReference>
<comment type="cofactor">
    <cofactor evidence="1 9">
        <name>heme</name>
        <dbReference type="ChEBI" id="CHEBI:30413"/>
    </cofactor>
</comment>
<dbReference type="GO" id="GO:0004497">
    <property type="term" value="F:monooxygenase activity"/>
    <property type="evidence" value="ECO:0007669"/>
    <property type="project" value="UniProtKB-KW"/>
</dbReference>
<evidence type="ECO:0000256" key="3">
    <source>
        <dbReference type="ARBA" id="ARBA00010617"/>
    </source>
</evidence>
<keyword evidence="13" id="KW-1185">Reference proteome</keyword>
<evidence type="ECO:0000256" key="7">
    <source>
        <dbReference type="ARBA" id="ARBA00023004"/>
    </source>
</evidence>
<dbReference type="InterPro" id="IPR001128">
    <property type="entry name" value="Cyt_P450"/>
</dbReference>
<dbReference type="InterPro" id="IPR002401">
    <property type="entry name" value="Cyt_P450_E_grp-I"/>
</dbReference>
<keyword evidence="11" id="KW-1133">Transmembrane helix</keyword>
<proteinExistence type="inferred from homology"/>
<dbReference type="PANTHER" id="PTHR46300">
    <property type="entry name" value="P450, PUTATIVE (EUROFUNG)-RELATED-RELATED"/>
    <property type="match status" value="1"/>
</dbReference>
<keyword evidence="5 9" id="KW-0479">Metal-binding</keyword>
<dbReference type="OrthoDB" id="2789670at2759"/>
<dbReference type="AlphaFoldDB" id="A0A165DQ36"/>
<keyword evidence="7 9" id="KW-0408">Iron</keyword>
<comment type="similarity">
    <text evidence="3 10">Belongs to the cytochrome P450 family.</text>
</comment>
<keyword evidence="8 10" id="KW-0503">Monooxygenase</keyword>
<dbReference type="InterPro" id="IPR036396">
    <property type="entry name" value="Cyt_P450_sf"/>
</dbReference>
<organism evidence="12 13">
    <name type="scientific">Exidia glandulosa HHB12029</name>
    <dbReference type="NCBI Taxonomy" id="1314781"/>
    <lineage>
        <taxon>Eukaryota</taxon>
        <taxon>Fungi</taxon>
        <taxon>Dikarya</taxon>
        <taxon>Basidiomycota</taxon>
        <taxon>Agaricomycotina</taxon>
        <taxon>Agaricomycetes</taxon>
        <taxon>Auriculariales</taxon>
        <taxon>Exidiaceae</taxon>
        <taxon>Exidia</taxon>
    </lineage>
</organism>
<dbReference type="Gene3D" id="1.10.630.10">
    <property type="entry name" value="Cytochrome P450"/>
    <property type="match status" value="1"/>
</dbReference>
<dbReference type="CDD" id="cd11065">
    <property type="entry name" value="CYP64-like"/>
    <property type="match status" value="1"/>
</dbReference>
<dbReference type="Proteomes" id="UP000077266">
    <property type="component" value="Unassembled WGS sequence"/>
</dbReference>
<evidence type="ECO:0000256" key="10">
    <source>
        <dbReference type="RuleBase" id="RU000461"/>
    </source>
</evidence>
<sequence>MSSSNTVVEVIGATAAALCLATWLWRERNRLSFPPGPRPIPLLGNIADIPVVKQWEAYRDLGTRYGPIVHLQVLYRHLVIVNDAEVASDLCEKRSAVYSGRPPLPMISDLMGWSWNIGFMDYGPVWKAHRRVLQRYFGNSISSQHTSLLRKNTRLFLSDVLAVPSKFEDYIRRAAAANVLTMAYGIDIARHGDPLVVLADKASNSIIAAGLPGSFAVDWFPFLKHVPEWFPGAGFQRIARESRALSSGMKETPYTVAKEAVREGRAHASLVLDSLNSSDGDISSDDLIKNSAGAMYLAAVDTITAQIMSFIMAMLRNSTACRKVQEELNRAVGDARLPEYADRAQTPFLDACILESCRLYPVAPLGVPHCTSQDDEYRGFRITQGTTIIVNSWAILRDPKRFPDPDAFKPERYLDANGRLDPSAEYPSVTMFGWGRRICPGRYFADSTLWFAAAGLLSCFDLACELDVNGKPIIPTEEMHSGLVAVPAPFSCVITPRSEKHAELVRTAQDDIE</sequence>
<evidence type="ECO:0000256" key="1">
    <source>
        <dbReference type="ARBA" id="ARBA00001971"/>
    </source>
</evidence>
<evidence type="ECO:0000256" key="4">
    <source>
        <dbReference type="ARBA" id="ARBA00022617"/>
    </source>
</evidence>
<evidence type="ECO:0000313" key="13">
    <source>
        <dbReference type="Proteomes" id="UP000077266"/>
    </source>
</evidence>
<keyword evidence="11" id="KW-0812">Transmembrane</keyword>
<dbReference type="InterPro" id="IPR050364">
    <property type="entry name" value="Cytochrome_P450_fung"/>
</dbReference>
<feature type="transmembrane region" description="Helical" evidence="11">
    <location>
        <begin position="6"/>
        <end position="25"/>
    </location>
</feature>
<dbReference type="GO" id="GO:0020037">
    <property type="term" value="F:heme binding"/>
    <property type="evidence" value="ECO:0007669"/>
    <property type="project" value="InterPro"/>
</dbReference>
<dbReference type="PANTHER" id="PTHR46300:SF7">
    <property type="entry name" value="P450, PUTATIVE (EUROFUNG)-RELATED"/>
    <property type="match status" value="1"/>
</dbReference>
<dbReference type="InParanoid" id="A0A165DQ36"/>
<dbReference type="Pfam" id="PF00067">
    <property type="entry name" value="p450"/>
    <property type="match status" value="1"/>
</dbReference>
<reference evidence="12 13" key="1">
    <citation type="journal article" date="2016" name="Mol. Biol. Evol.">
        <title>Comparative Genomics of Early-Diverging Mushroom-Forming Fungi Provides Insights into the Origins of Lignocellulose Decay Capabilities.</title>
        <authorList>
            <person name="Nagy L.G."/>
            <person name="Riley R."/>
            <person name="Tritt A."/>
            <person name="Adam C."/>
            <person name="Daum C."/>
            <person name="Floudas D."/>
            <person name="Sun H."/>
            <person name="Yadav J.S."/>
            <person name="Pangilinan J."/>
            <person name="Larsson K.H."/>
            <person name="Matsuura K."/>
            <person name="Barry K."/>
            <person name="Labutti K."/>
            <person name="Kuo R."/>
            <person name="Ohm R.A."/>
            <person name="Bhattacharya S.S."/>
            <person name="Shirouzu T."/>
            <person name="Yoshinaga Y."/>
            <person name="Martin F.M."/>
            <person name="Grigoriev I.V."/>
            <person name="Hibbett D.S."/>
        </authorList>
    </citation>
    <scope>NUCLEOTIDE SEQUENCE [LARGE SCALE GENOMIC DNA]</scope>
    <source>
        <strain evidence="12 13">HHB12029</strain>
    </source>
</reference>
<feature type="binding site" description="axial binding residue" evidence="9">
    <location>
        <position position="439"/>
    </location>
    <ligand>
        <name>heme</name>
        <dbReference type="ChEBI" id="CHEBI:30413"/>
    </ligand>
    <ligandPart>
        <name>Fe</name>
        <dbReference type="ChEBI" id="CHEBI:18248"/>
    </ligandPart>
</feature>
<dbReference type="GO" id="GO:0005506">
    <property type="term" value="F:iron ion binding"/>
    <property type="evidence" value="ECO:0007669"/>
    <property type="project" value="InterPro"/>
</dbReference>
<evidence type="ECO:0000256" key="9">
    <source>
        <dbReference type="PIRSR" id="PIRSR602401-1"/>
    </source>
</evidence>
<keyword evidence="4 9" id="KW-0349">Heme</keyword>
<evidence type="ECO:0000256" key="8">
    <source>
        <dbReference type="ARBA" id="ARBA00023033"/>
    </source>
</evidence>
<dbReference type="GO" id="GO:0016705">
    <property type="term" value="F:oxidoreductase activity, acting on paired donors, with incorporation or reduction of molecular oxygen"/>
    <property type="evidence" value="ECO:0007669"/>
    <property type="project" value="InterPro"/>
</dbReference>
<evidence type="ECO:0000313" key="12">
    <source>
        <dbReference type="EMBL" id="KZV85093.1"/>
    </source>
</evidence>
<evidence type="ECO:0000256" key="11">
    <source>
        <dbReference type="SAM" id="Phobius"/>
    </source>
</evidence>
<dbReference type="SUPFAM" id="SSF48264">
    <property type="entry name" value="Cytochrome P450"/>
    <property type="match status" value="1"/>
</dbReference>
<evidence type="ECO:0000256" key="6">
    <source>
        <dbReference type="ARBA" id="ARBA00023002"/>
    </source>
</evidence>
<keyword evidence="6 10" id="KW-0560">Oxidoreductase</keyword>
<gene>
    <name evidence="12" type="ORF">EXIGLDRAFT_841719</name>
</gene>
<accession>A0A165DQ36</accession>
<dbReference type="EMBL" id="KV426200">
    <property type="protein sequence ID" value="KZV85093.1"/>
    <property type="molecule type" value="Genomic_DNA"/>
</dbReference>
<evidence type="ECO:0000256" key="5">
    <source>
        <dbReference type="ARBA" id="ARBA00022723"/>
    </source>
</evidence>
<name>A0A165DQ36_EXIGL</name>
<evidence type="ECO:0000256" key="2">
    <source>
        <dbReference type="ARBA" id="ARBA00005179"/>
    </source>
</evidence>
<dbReference type="PRINTS" id="PR00463">
    <property type="entry name" value="EP450I"/>
</dbReference>
<dbReference type="PROSITE" id="PS00086">
    <property type="entry name" value="CYTOCHROME_P450"/>
    <property type="match status" value="1"/>
</dbReference>